<name>A0A7Y3YT54_9VIBR</name>
<dbReference type="Pfam" id="PF01526">
    <property type="entry name" value="DDE_Tnp_Tn3"/>
    <property type="match status" value="1"/>
</dbReference>
<feature type="domain" description="Tn3 transposase DDE" evidence="1">
    <location>
        <begin position="608"/>
        <end position="675"/>
    </location>
</feature>
<feature type="domain" description="DUF4158" evidence="2">
    <location>
        <begin position="43"/>
        <end position="206"/>
    </location>
</feature>
<feature type="non-terminal residue" evidence="3">
    <location>
        <position position="709"/>
    </location>
</feature>
<dbReference type="AlphaFoldDB" id="A0A7Y3YT54"/>
<organism evidence="3 4">
    <name type="scientific">Vibrio chagasii</name>
    <dbReference type="NCBI Taxonomy" id="170679"/>
    <lineage>
        <taxon>Bacteria</taxon>
        <taxon>Pseudomonadati</taxon>
        <taxon>Pseudomonadota</taxon>
        <taxon>Gammaproteobacteria</taxon>
        <taxon>Vibrionales</taxon>
        <taxon>Vibrionaceae</taxon>
        <taxon>Vibrio</taxon>
    </lineage>
</organism>
<dbReference type="InterPro" id="IPR002513">
    <property type="entry name" value="Tn3_Tnp_DDE_dom"/>
</dbReference>
<accession>A0A7Y3YT54</accession>
<comment type="caution">
    <text evidence="3">The sequence shown here is derived from an EMBL/GenBank/DDBJ whole genome shotgun (WGS) entry which is preliminary data.</text>
</comment>
<protein>
    <submittedName>
        <fullName evidence="3">Tn3 family transposase</fullName>
    </submittedName>
</protein>
<dbReference type="InterPro" id="IPR025296">
    <property type="entry name" value="DUF4158"/>
</dbReference>
<dbReference type="EMBL" id="VTXW01000033">
    <property type="protein sequence ID" value="NOH35985.1"/>
    <property type="molecule type" value="Genomic_DNA"/>
</dbReference>
<dbReference type="GO" id="GO:0004803">
    <property type="term" value="F:transposase activity"/>
    <property type="evidence" value="ECO:0007669"/>
    <property type="project" value="InterPro"/>
</dbReference>
<evidence type="ECO:0000259" key="1">
    <source>
        <dbReference type="Pfam" id="PF01526"/>
    </source>
</evidence>
<gene>
    <name evidence="3" type="ORF">F0245_21940</name>
</gene>
<reference evidence="3 4" key="1">
    <citation type="submission" date="2019-09" db="EMBL/GenBank/DDBJ databases">
        <title>Draft genome sequencing and comparative genomics of hatchery-associated Vibrios.</title>
        <authorList>
            <person name="Kehlet-Delgado H."/>
            <person name="Mueller R.S."/>
        </authorList>
    </citation>
    <scope>NUCLEOTIDE SEQUENCE [LARGE SCALE GENOMIC DNA]</scope>
    <source>
        <strain evidence="3 4">00-90-10</strain>
    </source>
</reference>
<evidence type="ECO:0000259" key="2">
    <source>
        <dbReference type="Pfam" id="PF13700"/>
    </source>
</evidence>
<dbReference type="Proteomes" id="UP000525336">
    <property type="component" value="Unassembled WGS sequence"/>
</dbReference>
<dbReference type="GO" id="GO:0006313">
    <property type="term" value="P:DNA transposition"/>
    <property type="evidence" value="ECO:0007669"/>
    <property type="project" value="InterPro"/>
</dbReference>
<proteinExistence type="predicted"/>
<sequence>MLKFLRGIFVLCHSLTLYWSIRARSILFALTLSGDFPLPHRTILTERQRQDLLELPKDEPTLLQYYILSDEDILRVNEKRKAANKLGYALQLCAFRYPGRLLQKKELIPQETLRFIAQQLGLDQNTLVEYGFRAETRYEHSSSLQRSYGFRPFQDSDEKSFIKWLTETAIETRSNAELAELFVKQCRKYKIILPGITVIERLCADARVAGERTIVAQITERLDGKMQKSLHGLLKNTVDGRLTIYGWLKRFEAGHNSADANRLLDKLECLKKLNIPKSILRGIPPHRVIWLRQQGESYYSDGLRDINESRRLAILATCAIEWQAMITDAILTTHDRIVGKTYNECKRYLDDQITQQKSVANKPLKSFATLGKQLLKGHAKNLAVPEVITDANELHSLILTATELSQRLSNDPLEYVLRGHGRFRRYTQRLLEDIAFEGNEVTKPLLGAITLLKKLNQTHTSIQANVILPTEFANAKWRKRLGQSPERKLWETAVLFAIRDHLRSRDLWVSDSGTYQDTRQQLLSLEIAKHTLSLPIPLDPQTWIKSRQDLLAQQIKQVSQMIRQNSLPNSGIENGKIRVNRLDRQIPEGMDKFSIELYKQLPDVSITEILREVNEDIGLTDSFTHIHSGSPCADEIGLLNVLLAGGINMGLKKMASCNSSSISPWSLMRISNWHVINWRRCRLSGLRPKTKRLNLLGCLTWIVYPIGHA</sequence>
<evidence type="ECO:0000313" key="3">
    <source>
        <dbReference type="EMBL" id="NOH35985.1"/>
    </source>
</evidence>
<evidence type="ECO:0000313" key="4">
    <source>
        <dbReference type="Proteomes" id="UP000525336"/>
    </source>
</evidence>
<dbReference type="Pfam" id="PF13700">
    <property type="entry name" value="DUF4158"/>
    <property type="match status" value="1"/>
</dbReference>